<dbReference type="EMBL" id="DS268443">
    <property type="protein sequence ID" value="EFP01404.1"/>
    <property type="molecule type" value="Genomic_DNA"/>
</dbReference>
<feature type="chain" id="PRO_5003176835" description="Lipoprotein" evidence="2">
    <location>
        <begin position="19"/>
        <end position="57"/>
    </location>
</feature>
<keyword evidence="2" id="KW-0732">Signal</keyword>
<name>E3MG89_CAERE</name>
<feature type="signal peptide" evidence="2">
    <location>
        <begin position="1"/>
        <end position="18"/>
    </location>
</feature>
<evidence type="ECO:0008006" key="5">
    <source>
        <dbReference type="Google" id="ProtNLM"/>
    </source>
</evidence>
<dbReference type="STRING" id="31234.E3MG89"/>
<dbReference type="FunCoup" id="E3MG89">
    <property type="interactions" value="656"/>
</dbReference>
<evidence type="ECO:0000256" key="2">
    <source>
        <dbReference type="SAM" id="SignalP"/>
    </source>
</evidence>
<keyword evidence="4" id="KW-1185">Reference proteome</keyword>
<reference evidence="3" key="1">
    <citation type="submission" date="2007-07" db="EMBL/GenBank/DDBJ databases">
        <title>PCAP assembly of the Caenorhabditis remanei genome.</title>
        <authorList>
            <consortium name="The Caenorhabditis remanei Sequencing Consortium"/>
            <person name="Wilson R.K."/>
        </authorList>
    </citation>
    <scope>NUCLEOTIDE SEQUENCE [LARGE SCALE GENOMIC DNA]</scope>
    <source>
        <strain evidence="3">PB4641</strain>
    </source>
</reference>
<dbReference type="HOGENOM" id="CLU_2998448_0_0_1"/>
<evidence type="ECO:0000313" key="3">
    <source>
        <dbReference type="EMBL" id="EFP01404.1"/>
    </source>
</evidence>
<accession>E3MG89</accession>
<dbReference type="AlphaFoldDB" id="E3MG89"/>
<evidence type="ECO:0000256" key="1">
    <source>
        <dbReference type="SAM" id="MobiDB-lite"/>
    </source>
</evidence>
<sequence length="57" mass="5807">MFSLLMLVFVFFSGSTLLAVCGGKKKEAKSEASKSARGAAPGSAQAEPAGDAEKKAE</sequence>
<feature type="region of interest" description="Disordered" evidence="1">
    <location>
        <begin position="30"/>
        <end position="57"/>
    </location>
</feature>
<dbReference type="eggNOG" id="ENOG502TJ78">
    <property type="taxonomic scope" value="Eukaryota"/>
</dbReference>
<protein>
    <recommendedName>
        <fullName evidence="5">Lipoprotein</fullName>
    </recommendedName>
</protein>
<evidence type="ECO:0000313" key="4">
    <source>
        <dbReference type="Proteomes" id="UP000008281"/>
    </source>
</evidence>
<organism evidence="4">
    <name type="scientific">Caenorhabditis remanei</name>
    <name type="common">Caenorhabditis vulgaris</name>
    <dbReference type="NCBI Taxonomy" id="31234"/>
    <lineage>
        <taxon>Eukaryota</taxon>
        <taxon>Metazoa</taxon>
        <taxon>Ecdysozoa</taxon>
        <taxon>Nematoda</taxon>
        <taxon>Chromadorea</taxon>
        <taxon>Rhabditida</taxon>
        <taxon>Rhabditina</taxon>
        <taxon>Rhabditomorpha</taxon>
        <taxon>Rhabditoidea</taxon>
        <taxon>Rhabditidae</taxon>
        <taxon>Peloderinae</taxon>
        <taxon>Caenorhabditis</taxon>
    </lineage>
</organism>
<dbReference type="InParanoid" id="E3MG89"/>
<proteinExistence type="predicted"/>
<dbReference type="OMA" id="MYCLLMP"/>
<gene>
    <name evidence="3" type="ORF">CRE_23881</name>
</gene>
<dbReference type="Proteomes" id="UP000008281">
    <property type="component" value="Unassembled WGS sequence"/>
</dbReference>